<evidence type="ECO:0000313" key="2">
    <source>
        <dbReference type="Proteomes" id="UP000251197"/>
    </source>
</evidence>
<sequence>MFNPLMHKWRALAVCCSLAVSGRSAGKREN</sequence>
<dbReference type="EMBL" id="UAVU01000011">
    <property type="protein sequence ID" value="SQC93664.1"/>
    <property type="molecule type" value="Genomic_DNA"/>
</dbReference>
<dbReference type="Proteomes" id="UP000251197">
    <property type="component" value="Unassembled WGS sequence"/>
</dbReference>
<gene>
    <name evidence="1" type="ORF">NCTC12120_06778</name>
</gene>
<name>A0A2X3JFH2_9ENTR</name>
<reference evidence="1 2" key="1">
    <citation type="submission" date="2018-06" db="EMBL/GenBank/DDBJ databases">
        <authorList>
            <consortium name="Pathogen Informatics"/>
            <person name="Doyle S."/>
        </authorList>
    </citation>
    <scope>NUCLEOTIDE SEQUENCE [LARGE SCALE GENOMIC DNA]</scope>
    <source>
        <strain evidence="1 2">NCTC12120</strain>
    </source>
</reference>
<organism evidence="1 2">
    <name type="scientific">Cedecea neteri</name>
    <dbReference type="NCBI Taxonomy" id="158822"/>
    <lineage>
        <taxon>Bacteria</taxon>
        <taxon>Pseudomonadati</taxon>
        <taxon>Pseudomonadota</taxon>
        <taxon>Gammaproteobacteria</taxon>
        <taxon>Enterobacterales</taxon>
        <taxon>Enterobacteriaceae</taxon>
        <taxon>Cedecea</taxon>
    </lineage>
</organism>
<accession>A0A2X3JFH2</accession>
<proteinExistence type="predicted"/>
<evidence type="ECO:0000313" key="1">
    <source>
        <dbReference type="EMBL" id="SQC93664.1"/>
    </source>
</evidence>
<dbReference type="AlphaFoldDB" id="A0A2X3JFH2"/>
<protein>
    <submittedName>
        <fullName evidence="1">Uncharacterized protein</fullName>
    </submittedName>
</protein>